<reference evidence="2 3" key="1">
    <citation type="journal article" date="2015" name="Genome Biol. Evol.">
        <title>Comparative Genomics of a Bacterivorous Green Alga Reveals Evolutionary Causalities and Consequences of Phago-Mixotrophic Mode of Nutrition.</title>
        <authorList>
            <person name="Burns J.A."/>
            <person name="Paasch A."/>
            <person name="Narechania A."/>
            <person name="Kim E."/>
        </authorList>
    </citation>
    <scope>NUCLEOTIDE SEQUENCE [LARGE SCALE GENOMIC DNA]</scope>
    <source>
        <strain evidence="2 3">PLY_AMNH</strain>
    </source>
</reference>
<comment type="caution">
    <text evidence="2">The sequence shown here is derived from an EMBL/GenBank/DDBJ whole genome shotgun (WGS) entry which is preliminary data.</text>
</comment>
<dbReference type="Proteomes" id="UP001190700">
    <property type="component" value="Unassembled WGS sequence"/>
</dbReference>
<dbReference type="AlphaFoldDB" id="A0AAE0FE33"/>
<keyword evidence="1" id="KW-0175">Coiled coil</keyword>
<gene>
    <name evidence="2" type="ORF">CYMTET_32812</name>
</gene>
<dbReference type="EMBL" id="LGRX02019796">
    <property type="protein sequence ID" value="KAK3258131.1"/>
    <property type="molecule type" value="Genomic_DNA"/>
</dbReference>
<feature type="coiled-coil region" evidence="1">
    <location>
        <begin position="48"/>
        <end position="75"/>
    </location>
</feature>
<keyword evidence="3" id="KW-1185">Reference proteome</keyword>
<evidence type="ECO:0000313" key="3">
    <source>
        <dbReference type="Proteomes" id="UP001190700"/>
    </source>
</evidence>
<proteinExistence type="predicted"/>
<evidence type="ECO:0000313" key="2">
    <source>
        <dbReference type="EMBL" id="KAK3258131.1"/>
    </source>
</evidence>
<evidence type="ECO:0000256" key="1">
    <source>
        <dbReference type="SAM" id="Coils"/>
    </source>
</evidence>
<name>A0AAE0FE33_9CHLO</name>
<sequence>MLPAVVCGAGLLWLRQQQRIERLTEYLRNSDEGENRVREELQMLCLTTEKLLDSLKRAEAQANAYREDKSALIRVSCWLLWPMK</sequence>
<organism evidence="2 3">
    <name type="scientific">Cymbomonas tetramitiformis</name>
    <dbReference type="NCBI Taxonomy" id="36881"/>
    <lineage>
        <taxon>Eukaryota</taxon>
        <taxon>Viridiplantae</taxon>
        <taxon>Chlorophyta</taxon>
        <taxon>Pyramimonadophyceae</taxon>
        <taxon>Pyramimonadales</taxon>
        <taxon>Pyramimonadaceae</taxon>
        <taxon>Cymbomonas</taxon>
    </lineage>
</organism>
<accession>A0AAE0FE33</accession>
<protein>
    <submittedName>
        <fullName evidence="2">Uncharacterized protein</fullName>
    </submittedName>
</protein>